<sequence>SEMSILDIEEIGHVEINVVLKAAQRHEILMVFMEASWSLTEATTACLFGVRKQCSDKIEQLNNLPVWQKIAEGDIHLVTQKDIQQLFSVMDDGRKGYVSGSDLMTLQAVDAANLSEHDLQELVKEVDKDGNSKCSPEELYHAITSGAIAFNIVKESLRKKEIEVRSYNCDREKLLEWMKTEYETTAALWSLPMTIGSFITFALVANTHIDLFNAWRVHNALQEQFPVMTLPYKFKVVDIPTLNKWTEDYYIPTVFRQDPVYDPIPGRIAHHNQVVTGIRFAKFFRDPQPCPLDEVLSRVFNSVSGNCYFEGELKSDFVVFPYQLERPVLLETFKNMTRQPWLDEAVERLEYQVFTYNAMVNLYTLEKQEFTFELDGRLIHRFQHESFIAEPYLSVLAFVPDVAFLLLSLRSVYVNLKEVVPALMAGLDGLINYLTFWKSVEWISLLFGIGCFILWVTVYLQITVELPEEIAKLPKQDFDEAVREKGQYLDLVELQRIMSIPRIAAVLNDIMTVGNKIRDNHEFMRNLFALNFVALILRFFKSFTTNPRLDVVIQTIVDCTPNVAHFFIVYFSLFVSFAFAGHFLFGSILEGYSTALASLFTRYRKSMTFEVLNEMPVGHQILGYTWVWSYQLLMPSLILSMLIGIVFGSYYAIQSRVGEPVTLWTQVRKAIQTAAETRNFMSLWSLIVSLEDDDYPAHPQKTVTAKSLKKAFEKERMTRQNAEYLVRKGVEYIKANLEQPVLDLPDAVKIIGNSFNIMQKNEEILEQSVIVPQSGPDHDFHAVGMVQSARSAQVNNPSHEESSSSDNPVDVLEKGIMNLTDLLADLHHSHNAALENMKAKVVQEHRMTLQRQHRLKGHLDEFKSRVVRAQRGIGRLKSFVDTADFGGIAHIPEQMENDLMRCFGSRPALARENLSPSEVNHLERQCQELLKQLNELSGEFSSLVDPWH</sequence>
<evidence type="ECO:0000256" key="6">
    <source>
        <dbReference type="SAM" id="Phobius"/>
    </source>
</evidence>
<dbReference type="SUPFAM" id="SSF47473">
    <property type="entry name" value="EF-hand"/>
    <property type="match status" value="1"/>
</dbReference>
<reference evidence="8" key="1">
    <citation type="submission" date="2022-10" db="EMBL/GenBank/DDBJ databases">
        <authorList>
            <person name="Chen Y."/>
            <person name="Dougan E. K."/>
            <person name="Chan C."/>
            <person name="Rhodes N."/>
            <person name="Thang M."/>
        </authorList>
    </citation>
    <scope>NUCLEOTIDE SEQUENCE</scope>
</reference>
<keyword evidence="2 6" id="KW-0812">Transmembrane</keyword>
<accession>A0A9P1BNV4</accession>
<dbReference type="AlphaFoldDB" id="A0A9P1BNV4"/>
<name>A0A9P1BNV4_9DINO</name>
<evidence type="ECO:0000313" key="9">
    <source>
        <dbReference type="EMBL" id="CAL1130114.1"/>
    </source>
</evidence>
<reference evidence="9" key="2">
    <citation type="submission" date="2024-04" db="EMBL/GenBank/DDBJ databases">
        <authorList>
            <person name="Chen Y."/>
            <person name="Shah S."/>
            <person name="Dougan E. K."/>
            <person name="Thang M."/>
            <person name="Chan C."/>
        </authorList>
    </citation>
    <scope>NUCLEOTIDE SEQUENCE [LARGE SCALE GENOMIC DNA]</scope>
</reference>
<evidence type="ECO:0000313" key="10">
    <source>
        <dbReference type="EMBL" id="CAL4764051.1"/>
    </source>
</evidence>
<dbReference type="InterPro" id="IPR013122">
    <property type="entry name" value="PKD1_2_channel"/>
</dbReference>
<feature type="non-terminal residue" evidence="8">
    <location>
        <position position="948"/>
    </location>
</feature>
<proteinExistence type="predicted"/>
<dbReference type="Pfam" id="PF08016">
    <property type="entry name" value="PKD_channel"/>
    <property type="match status" value="1"/>
</dbReference>
<evidence type="ECO:0000256" key="5">
    <source>
        <dbReference type="SAM" id="MobiDB-lite"/>
    </source>
</evidence>
<protein>
    <submittedName>
        <fullName evidence="10">Polycystin-2-like protein 1 (Polycystin-2L1) (Polycystic kidney disease 2-like 1 protein) (Polycystin-2 homolog)</fullName>
    </submittedName>
</protein>
<dbReference type="Gene3D" id="1.10.238.10">
    <property type="entry name" value="EF-hand"/>
    <property type="match status" value="1"/>
</dbReference>
<dbReference type="EMBL" id="CAMXCT020000292">
    <property type="protein sequence ID" value="CAL1130114.1"/>
    <property type="molecule type" value="Genomic_DNA"/>
</dbReference>
<feature type="transmembrane region" description="Helical" evidence="6">
    <location>
        <begin position="526"/>
        <end position="543"/>
    </location>
</feature>
<keyword evidence="3 6" id="KW-1133">Transmembrane helix</keyword>
<dbReference type="PANTHER" id="PTHR10877:SF183">
    <property type="entry name" value="AT14535P-RELATED"/>
    <property type="match status" value="1"/>
</dbReference>
<feature type="region of interest" description="Disordered" evidence="5">
    <location>
        <begin position="789"/>
        <end position="808"/>
    </location>
</feature>
<dbReference type="Proteomes" id="UP001152797">
    <property type="component" value="Unassembled WGS sequence"/>
</dbReference>
<keyword evidence="4 6" id="KW-0472">Membrane</keyword>
<keyword evidence="11" id="KW-1185">Reference proteome</keyword>
<feature type="transmembrane region" description="Helical" evidence="6">
    <location>
        <begin position="632"/>
        <end position="653"/>
    </location>
</feature>
<dbReference type="OrthoDB" id="416326at2759"/>
<dbReference type="PANTHER" id="PTHR10877">
    <property type="entry name" value="POLYCYSTIN FAMILY MEMBER"/>
    <property type="match status" value="1"/>
</dbReference>
<dbReference type="EMBL" id="CAMXCT030000292">
    <property type="protein sequence ID" value="CAL4764051.1"/>
    <property type="molecule type" value="Genomic_DNA"/>
</dbReference>
<dbReference type="EMBL" id="CAMXCT010000292">
    <property type="protein sequence ID" value="CAI3976739.1"/>
    <property type="molecule type" value="Genomic_DNA"/>
</dbReference>
<evidence type="ECO:0000256" key="2">
    <source>
        <dbReference type="ARBA" id="ARBA00022692"/>
    </source>
</evidence>
<gene>
    <name evidence="8" type="ORF">C1SCF055_LOCUS4935</name>
</gene>
<feature type="domain" description="EF-hand" evidence="7">
    <location>
        <begin position="114"/>
        <end position="149"/>
    </location>
</feature>
<dbReference type="InterPro" id="IPR051223">
    <property type="entry name" value="Polycystin"/>
</dbReference>
<evidence type="ECO:0000256" key="3">
    <source>
        <dbReference type="ARBA" id="ARBA00022989"/>
    </source>
</evidence>
<evidence type="ECO:0000313" key="11">
    <source>
        <dbReference type="Proteomes" id="UP001152797"/>
    </source>
</evidence>
<comment type="subcellular location">
    <subcellularLocation>
        <location evidence="1">Membrane</location>
        <topology evidence="1">Multi-pass membrane protein</topology>
    </subcellularLocation>
</comment>
<evidence type="ECO:0000256" key="1">
    <source>
        <dbReference type="ARBA" id="ARBA00004141"/>
    </source>
</evidence>
<feature type="transmembrane region" description="Helical" evidence="6">
    <location>
        <begin position="442"/>
        <end position="462"/>
    </location>
</feature>
<dbReference type="GO" id="GO:0005509">
    <property type="term" value="F:calcium ion binding"/>
    <property type="evidence" value="ECO:0007669"/>
    <property type="project" value="InterPro"/>
</dbReference>
<dbReference type="PROSITE" id="PS50222">
    <property type="entry name" value="EF_HAND_2"/>
    <property type="match status" value="1"/>
</dbReference>
<dbReference type="GO" id="GO:0016020">
    <property type="term" value="C:membrane"/>
    <property type="evidence" value="ECO:0007669"/>
    <property type="project" value="UniProtKB-SubCell"/>
</dbReference>
<dbReference type="InterPro" id="IPR002048">
    <property type="entry name" value="EF_hand_dom"/>
</dbReference>
<evidence type="ECO:0000259" key="7">
    <source>
        <dbReference type="PROSITE" id="PS50222"/>
    </source>
</evidence>
<comment type="caution">
    <text evidence="8">The sequence shown here is derived from an EMBL/GenBank/DDBJ whole genome shotgun (WGS) entry which is preliminary data.</text>
</comment>
<feature type="transmembrane region" description="Helical" evidence="6">
    <location>
        <begin position="563"/>
        <end position="585"/>
    </location>
</feature>
<organism evidence="8">
    <name type="scientific">Cladocopium goreaui</name>
    <dbReference type="NCBI Taxonomy" id="2562237"/>
    <lineage>
        <taxon>Eukaryota</taxon>
        <taxon>Sar</taxon>
        <taxon>Alveolata</taxon>
        <taxon>Dinophyceae</taxon>
        <taxon>Suessiales</taxon>
        <taxon>Symbiodiniaceae</taxon>
        <taxon>Cladocopium</taxon>
    </lineage>
</organism>
<evidence type="ECO:0000256" key="4">
    <source>
        <dbReference type="ARBA" id="ARBA00023136"/>
    </source>
</evidence>
<dbReference type="InterPro" id="IPR011992">
    <property type="entry name" value="EF-hand-dom_pair"/>
</dbReference>
<evidence type="ECO:0000313" key="8">
    <source>
        <dbReference type="EMBL" id="CAI3976739.1"/>
    </source>
</evidence>
<dbReference type="Pfam" id="PF13499">
    <property type="entry name" value="EF-hand_7"/>
    <property type="match status" value="1"/>
</dbReference>
<feature type="transmembrane region" description="Helical" evidence="6">
    <location>
        <begin position="387"/>
        <end position="407"/>
    </location>
</feature>